<feature type="transmembrane region" description="Helical" evidence="6">
    <location>
        <begin position="158"/>
        <end position="175"/>
    </location>
</feature>
<dbReference type="EMBL" id="WITJ01000020">
    <property type="protein sequence ID" value="MQW40455.1"/>
    <property type="molecule type" value="Genomic_DNA"/>
</dbReference>
<feature type="transmembrane region" description="Helical" evidence="6">
    <location>
        <begin position="195"/>
        <end position="216"/>
    </location>
</feature>
<keyword evidence="4 6" id="KW-1133">Transmembrane helix</keyword>
<dbReference type="InterPro" id="IPR050367">
    <property type="entry name" value="APC_superfamily"/>
</dbReference>
<keyword evidence="5 6" id="KW-0472">Membrane</keyword>
<feature type="transmembrane region" description="Helical" evidence="6">
    <location>
        <begin position="321"/>
        <end position="341"/>
    </location>
</feature>
<name>A0A7X1ZCA0_9LACT</name>
<feature type="transmembrane region" description="Helical" evidence="6">
    <location>
        <begin position="228"/>
        <end position="251"/>
    </location>
</feature>
<comment type="caution">
    <text evidence="7">The sequence shown here is derived from an EMBL/GenBank/DDBJ whole genome shotgun (WGS) entry which is preliminary data.</text>
</comment>
<dbReference type="PIRSF" id="PIRSF006060">
    <property type="entry name" value="AA_transporter"/>
    <property type="match status" value="1"/>
</dbReference>
<keyword evidence="2" id="KW-1003">Cell membrane</keyword>
<evidence type="ECO:0000256" key="4">
    <source>
        <dbReference type="ARBA" id="ARBA00022989"/>
    </source>
</evidence>
<dbReference type="OrthoDB" id="9762947at2"/>
<evidence type="ECO:0000313" key="7">
    <source>
        <dbReference type="EMBL" id="MQW40455.1"/>
    </source>
</evidence>
<feature type="transmembrane region" description="Helical" evidence="6">
    <location>
        <begin position="39"/>
        <end position="65"/>
    </location>
</feature>
<keyword evidence="3 6" id="KW-0812">Transmembrane</keyword>
<evidence type="ECO:0000256" key="2">
    <source>
        <dbReference type="ARBA" id="ARBA00022475"/>
    </source>
</evidence>
<feature type="transmembrane region" description="Helical" evidence="6">
    <location>
        <begin position="407"/>
        <end position="425"/>
    </location>
</feature>
<feature type="transmembrane region" description="Helical" evidence="6">
    <location>
        <begin position="128"/>
        <end position="146"/>
    </location>
</feature>
<dbReference type="AlphaFoldDB" id="A0A7X1ZCA0"/>
<dbReference type="Gene3D" id="1.20.1740.10">
    <property type="entry name" value="Amino acid/polyamine transporter I"/>
    <property type="match status" value="1"/>
</dbReference>
<organism evidence="7 8">
    <name type="scientific">Lactococcus hircilactis</name>
    <dbReference type="NCBI Taxonomy" id="1494462"/>
    <lineage>
        <taxon>Bacteria</taxon>
        <taxon>Bacillati</taxon>
        <taxon>Bacillota</taxon>
        <taxon>Bacilli</taxon>
        <taxon>Lactobacillales</taxon>
        <taxon>Streptococcaceae</taxon>
        <taxon>Lactococcus</taxon>
    </lineage>
</organism>
<feature type="transmembrane region" description="Helical" evidence="6">
    <location>
        <begin position="347"/>
        <end position="369"/>
    </location>
</feature>
<evidence type="ECO:0000313" key="8">
    <source>
        <dbReference type="Proteomes" id="UP000439550"/>
    </source>
</evidence>
<gene>
    <name evidence="7" type="ORF">GHI93_11050</name>
</gene>
<feature type="transmembrane region" description="Helical" evidence="6">
    <location>
        <begin position="77"/>
        <end position="97"/>
    </location>
</feature>
<reference evidence="7 8" key="1">
    <citation type="submission" date="2019-10" db="EMBL/GenBank/DDBJ databases">
        <authorList>
            <person name="Dong K."/>
        </authorList>
    </citation>
    <scope>NUCLEOTIDE SEQUENCE [LARGE SCALE GENOMIC DNA]</scope>
    <source>
        <strain evidence="7 8">DSM 28960</strain>
    </source>
</reference>
<evidence type="ECO:0000256" key="5">
    <source>
        <dbReference type="ARBA" id="ARBA00023136"/>
    </source>
</evidence>
<sequence length="435" mass="46523">MENQKDVVKRMGFWSILLYGITGVIGSGIFLLPASGVQLIGAASIFVLIFDALLVIAIALCFANAASYFDRDGGPYLYAKDAFGGFIGFEVGFVTWAIRIIAEATMAVAFTTVLGSIVPFFATTAGKILMTSFLVIVLAIVNASGVRLSKVVINTVTVAKLVPLILFVAIGIFFIKGSHFTPLFPGGSYHSGSFGVAALTLFYAFTGFEGMVVAASDMKNPKKNLPRALIVTVLVVAAFYILIQTVTIGVLGQKVAASSAVPIQQAFKVFAGSFGWDLIAAGTLLSTGGLLIASSYTTPRSGVSLAENGMMPKMIARRNQYNAPWVSIIISAVVVLIIAWSGTFTQLALISAVSRFAQYIPTCLAVIVFSRTKLKSKEGFNLPLGWFIPIVAILVSLWILFQTAWVNLLWGLGALIIAIPFYFITGSFRLKKKAD</sequence>
<dbReference type="GO" id="GO:0005886">
    <property type="term" value="C:plasma membrane"/>
    <property type="evidence" value="ECO:0007669"/>
    <property type="project" value="UniProtKB-SubCell"/>
</dbReference>
<accession>A0A7X1ZCA0</accession>
<keyword evidence="8" id="KW-1185">Reference proteome</keyword>
<dbReference type="PANTHER" id="PTHR42770">
    <property type="entry name" value="AMINO ACID TRANSPORTER-RELATED"/>
    <property type="match status" value="1"/>
</dbReference>
<dbReference type="PANTHER" id="PTHR42770:SF18">
    <property type="entry name" value="ARGININE_AGMATINE ANTIPORTER"/>
    <property type="match status" value="1"/>
</dbReference>
<evidence type="ECO:0000256" key="6">
    <source>
        <dbReference type="SAM" id="Phobius"/>
    </source>
</evidence>
<feature type="transmembrane region" description="Helical" evidence="6">
    <location>
        <begin position="381"/>
        <end position="401"/>
    </location>
</feature>
<dbReference type="InterPro" id="IPR002293">
    <property type="entry name" value="AA/rel_permease1"/>
</dbReference>
<proteinExistence type="predicted"/>
<dbReference type="Proteomes" id="UP000439550">
    <property type="component" value="Unassembled WGS sequence"/>
</dbReference>
<feature type="transmembrane region" description="Helical" evidence="6">
    <location>
        <begin position="271"/>
        <end position="293"/>
    </location>
</feature>
<comment type="subcellular location">
    <subcellularLocation>
        <location evidence="1">Cell membrane</location>
        <topology evidence="1">Multi-pass membrane protein</topology>
    </subcellularLocation>
</comment>
<protein>
    <submittedName>
        <fullName evidence="7">Amino acid permease</fullName>
    </submittedName>
</protein>
<evidence type="ECO:0000256" key="3">
    <source>
        <dbReference type="ARBA" id="ARBA00022692"/>
    </source>
</evidence>
<dbReference type="GO" id="GO:0022857">
    <property type="term" value="F:transmembrane transporter activity"/>
    <property type="evidence" value="ECO:0007669"/>
    <property type="project" value="InterPro"/>
</dbReference>
<dbReference type="RefSeq" id="WP_153497087.1">
    <property type="nucleotide sequence ID" value="NZ_CAXYUY010000006.1"/>
</dbReference>
<dbReference type="Pfam" id="PF13520">
    <property type="entry name" value="AA_permease_2"/>
    <property type="match status" value="1"/>
</dbReference>
<feature type="transmembrane region" description="Helical" evidence="6">
    <location>
        <begin position="12"/>
        <end position="32"/>
    </location>
</feature>
<evidence type="ECO:0000256" key="1">
    <source>
        <dbReference type="ARBA" id="ARBA00004651"/>
    </source>
</evidence>